<evidence type="ECO:0000256" key="3">
    <source>
        <dbReference type="ARBA" id="ARBA00022777"/>
    </source>
</evidence>
<dbReference type="InterPro" id="IPR027417">
    <property type="entry name" value="P-loop_NTPase"/>
</dbReference>
<gene>
    <name evidence="5" type="ORF">GCM10023156_43710</name>
</gene>
<dbReference type="Pfam" id="PF03976">
    <property type="entry name" value="PPK2"/>
    <property type="match status" value="1"/>
</dbReference>
<keyword evidence="2" id="KW-0808">Transferase</keyword>
<dbReference type="PIRSF" id="PIRSF028756">
    <property type="entry name" value="PPK2_prd"/>
    <property type="match status" value="1"/>
</dbReference>
<comment type="caution">
    <text evidence="5">The sequence shown here is derived from an EMBL/GenBank/DDBJ whole genome shotgun (WGS) entry which is preliminary data.</text>
</comment>
<dbReference type="PANTHER" id="PTHR34383:SF3">
    <property type="entry name" value="POLYPHOSPHATE:AMP PHOSPHOTRANSFERASE"/>
    <property type="match status" value="1"/>
</dbReference>
<keyword evidence="6" id="KW-1185">Reference proteome</keyword>
<evidence type="ECO:0000256" key="1">
    <source>
        <dbReference type="ARBA" id="ARBA00009924"/>
    </source>
</evidence>
<dbReference type="GO" id="GO:0016301">
    <property type="term" value="F:kinase activity"/>
    <property type="evidence" value="ECO:0007669"/>
    <property type="project" value="UniProtKB-KW"/>
</dbReference>
<comment type="similarity">
    <text evidence="1">Belongs to the polyphosphate kinase 2 (PPK2) family. Class I subfamily.</text>
</comment>
<sequence>MDFVKKHIVEPGSTVRLKKIDTEPDGPFEDKQEAYEFTAKTIEKMRELQYRLYVEGKQSLLIVLQAPDAAGKDGVIRKVLGHLNTQGVRTFPFKVPTEIERAHDFLWRIHQCTPGAGQVSIFNRSHYEDVLVVRVEDLVPKSVWSKRYEMINQFELLLAENGTRILKFYLHISPAEQLERFKERLDRPEKHWKLNLSDYEARQKWGRYREAYETVFEKCSSKAAPWFVIPADKKWYRNAAVSAIVCQTLEQMDPQLPKVDVDLDEVRRLYEREQAQLDADE</sequence>
<name>A0ABP8N7T4_9BACT</name>
<dbReference type="Gene3D" id="3.40.50.300">
    <property type="entry name" value="P-loop containing nucleotide triphosphate hydrolases"/>
    <property type="match status" value="1"/>
</dbReference>
<organism evidence="5 6">
    <name type="scientific">Novipirellula rosea</name>
    <dbReference type="NCBI Taxonomy" id="1031540"/>
    <lineage>
        <taxon>Bacteria</taxon>
        <taxon>Pseudomonadati</taxon>
        <taxon>Planctomycetota</taxon>
        <taxon>Planctomycetia</taxon>
        <taxon>Pirellulales</taxon>
        <taxon>Pirellulaceae</taxon>
        <taxon>Novipirellula</taxon>
    </lineage>
</organism>
<dbReference type="PANTHER" id="PTHR34383">
    <property type="entry name" value="POLYPHOSPHATE:AMP PHOSPHOTRANSFERASE-RELATED"/>
    <property type="match status" value="1"/>
</dbReference>
<protein>
    <submittedName>
        <fullName evidence="5">Polyphosphate kinase 2 family protein</fullName>
    </submittedName>
</protein>
<feature type="domain" description="Polyphosphate kinase-2-related" evidence="4">
    <location>
        <begin position="31"/>
        <end position="255"/>
    </location>
</feature>
<reference evidence="6" key="1">
    <citation type="journal article" date="2019" name="Int. J. Syst. Evol. Microbiol.">
        <title>The Global Catalogue of Microorganisms (GCM) 10K type strain sequencing project: providing services to taxonomists for standard genome sequencing and annotation.</title>
        <authorList>
            <consortium name="The Broad Institute Genomics Platform"/>
            <consortium name="The Broad Institute Genome Sequencing Center for Infectious Disease"/>
            <person name="Wu L."/>
            <person name="Ma J."/>
        </authorList>
    </citation>
    <scope>NUCLEOTIDE SEQUENCE [LARGE SCALE GENOMIC DNA]</scope>
    <source>
        <strain evidence="6">JCM 17759</strain>
    </source>
</reference>
<evidence type="ECO:0000259" key="4">
    <source>
        <dbReference type="Pfam" id="PF03976"/>
    </source>
</evidence>
<proteinExistence type="inferred from homology"/>
<dbReference type="RefSeq" id="WP_339937875.1">
    <property type="nucleotide sequence ID" value="NZ_BAABGA010000054.1"/>
</dbReference>
<dbReference type="InterPro" id="IPR016898">
    <property type="entry name" value="Polyphosphate_phosphotransfera"/>
</dbReference>
<dbReference type="EMBL" id="BAABGA010000054">
    <property type="protein sequence ID" value="GAA4461322.1"/>
    <property type="molecule type" value="Genomic_DNA"/>
</dbReference>
<accession>A0ABP8N7T4</accession>
<dbReference type="Proteomes" id="UP001500840">
    <property type="component" value="Unassembled WGS sequence"/>
</dbReference>
<evidence type="ECO:0000313" key="6">
    <source>
        <dbReference type="Proteomes" id="UP001500840"/>
    </source>
</evidence>
<dbReference type="SUPFAM" id="SSF52540">
    <property type="entry name" value="P-loop containing nucleoside triphosphate hydrolases"/>
    <property type="match status" value="1"/>
</dbReference>
<keyword evidence="3 5" id="KW-0418">Kinase</keyword>
<evidence type="ECO:0000313" key="5">
    <source>
        <dbReference type="EMBL" id="GAA4461322.1"/>
    </source>
</evidence>
<evidence type="ECO:0000256" key="2">
    <source>
        <dbReference type="ARBA" id="ARBA00022679"/>
    </source>
</evidence>
<dbReference type="InterPro" id="IPR022488">
    <property type="entry name" value="PPK2-related"/>
</dbReference>
<dbReference type="NCBIfam" id="TIGR03709">
    <property type="entry name" value="PPK2_rel_1"/>
    <property type="match status" value="1"/>
</dbReference>
<dbReference type="InterPro" id="IPR022300">
    <property type="entry name" value="PPK2-rel_1"/>
</dbReference>